<dbReference type="CDD" id="cd00063">
    <property type="entry name" value="FN3"/>
    <property type="match status" value="2"/>
</dbReference>
<reference evidence="3 4" key="1">
    <citation type="submission" date="2020-10" db="EMBL/GenBank/DDBJ databases">
        <title>Eggerthella sp. nov., isolated from human feces.</title>
        <authorList>
            <person name="Yajun G."/>
        </authorList>
    </citation>
    <scope>NUCLEOTIDE SEQUENCE [LARGE SCALE GENOMIC DNA]</scope>
    <source>
        <strain evidence="3 4">HF-1101</strain>
    </source>
</reference>
<dbReference type="PROSITE" id="PS50853">
    <property type="entry name" value="FN3"/>
    <property type="match status" value="2"/>
</dbReference>
<feature type="domain" description="Fibronectin type-III" evidence="2">
    <location>
        <begin position="309"/>
        <end position="400"/>
    </location>
</feature>
<keyword evidence="1" id="KW-0326">Glycosidase</keyword>
<feature type="domain" description="Fibronectin type-III" evidence="2">
    <location>
        <begin position="123"/>
        <end position="216"/>
    </location>
</feature>
<dbReference type="KEGG" id="egd:GS424_016135"/>
<dbReference type="InterPro" id="IPR013783">
    <property type="entry name" value="Ig-like_fold"/>
</dbReference>
<evidence type="ECO:0000259" key="2">
    <source>
        <dbReference type="PROSITE" id="PS50853"/>
    </source>
</evidence>
<dbReference type="GO" id="GO:0016798">
    <property type="term" value="F:hydrolase activity, acting on glycosyl bonds"/>
    <property type="evidence" value="ECO:0007669"/>
    <property type="project" value="UniProtKB-KW"/>
</dbReference>
<evidence type="ECO:0000256" key="1">
    <source>
        <dbReference type="ARBA" id="ARBA00023295"/>
    </source>
</evidence>
<dbReference type="InterPro" id="IPR003961">
    <property type="entry name" value="FN3_dom"/>
</dbReference>
<dbReference type="GO" id="GO:0005975">
    <property type="term" value="P:carbohydrate metabolic process"/>
    <property type="evidence" value="ECO:0007669"/>
    <property type="project" value="UniProtKB-ARBA"/>
</dbReference>
<gene>
    <name evidence="3" type="ORF">GS424_016135</name>
</gene>
<dbReference type="SUPFAM" id="SSF49265">
    <property type="entry name" value="Fibronectin type III"/>
    <property type="match status" value="2"/>
</dbReference>
<sequence>MEASISRSNDTQVWVSVRGVATSGSGWEAAYQYGVYNYVGYYYESSGYALASDSASGVLNGTETVADYTREFGPFNRRSASYSLKFFSWVRGTTVNGYGAWAGSAEAQLWVTIPALPVYAPKPVTALTAARASDARMNLSWTNHPDTTHPYASILVERQVDNGTWSQIASIDGTSASYADTATAAGHVYRYRVRSSNSAGSSAYATSGFTYTTPPSCTACTNARNSDTKNTVSWTLGTSVSGLYAAIKVERRIDGGSWAQIASVSGTATSYVDASTSANHAYAYRVRASNAAGNSGYKESGTTYNTPAAPTNVTAVRKTATVVTVTMDNPALTATAAEVQRSTDSSTWAIIRTITSSNVTSFEDTPGGGTFYYRVRTTRNPLASAWSEPSNKVITIIAPSAPTLLAPASGVVVPKTQQTVRFTWVHNPIDGSAQTSAEVATSIDGGTTWTTHAAPDKQYLDVAATWDINATVAWRVRTKGAHADFGAWSSTRTFRVYQVPTVTITSPAADGQVLIDVPVRVAWDYGDPSGRQQQATVTVKSSDGTTLFSKTIQGETKTIDIGSNEMLPENNSSFTITVSAISTSSLGVQTTRTFKTAYREPAVPELIVERDSVYGRVSISCFSGDHSGVDLPATASLGIFRKNADGRLTCIADKVPSGTGAVDQYPPLDQQLTYRVVAYTDNGLTSLNETPVVVPSRGFVFINFNASHSYADVAKVAMDVAWSTDRQPDSEIIDTEGNEDPLVFYGSATQTSSEISGSVWWRADTTPDDWADAPSMASAFERLANDRGIKIVRYPHGAVEPAHITCKLSTSSANPLVKGVELSGRKVRAHGLVL</sequence>
<evidence type="ECO:0000313" key="3">
    <source>
        <dbReference type="EMBL" id="QOS68007.1"/>
    </source>
</evidence>
<dbReference type="Gene3D" id="2.60.40.10">
    <property type="entry name" value="Immunoglobulins"/>
    <property type="match status" value="4"/>
</dbReference>
<protein>
    <submittedName>
        <fullName evidence="3">Fibronectin type III domain-containing protein</fullName>
    </submittedName>
</protein>
<dbReference type="SMART" id="SM00060">
    <property type="entry name" value="FN3"/>
    <property type="match status" value="3"/>
</dbReference>
<organism evidence="3 4">
    <name type="scientific">Eggerthella guodeyinii</name>
    <dbReference type="NCBI Taxonomy" id="2690837"/>
    <lineage>
        <taxon>Bacteria</taxon>
        <taxon>Bacillati</taxon>
        <taxon>Actinomycetota</taxon>
        <taxon>Coriobacteriia</taxon>
        <taxon>Eggerthellales</taxon>
        <taxon>Eggerthellaceae</taxon>
        <taxon>Eggerthella</taxon>
    </lineage>
</organism>
<proteinExistence type="predicted"/>
<dbReference type="AlphaFoldDB" id="A0A6L7IQB6"/>
<evidence type="ECO:0000313" key="4">
    <source>
        <dbReference type="Proteomes" id="UP000478463"/>
    </source>
</evidence>
<dbReference type="RefSeq" id="WP_160941450.1">
    <property type="nucleotide sequence ID" value="NZ_CP063310.1"/>
</dbReference>
<dbReference type="Proteomes" id="UP000478463">
    <property type="component" value="Chromosome"/>
</dbReference>
<dbReference type="InterPro" id="IPR036116">
    <property type="entry name" value="FN3_sf"/>
</dbReference>
<accession>A0A6L7IQB6</accession>
<name>A0A6L7IQB6_9ACTN</name>
<dbReference type="EMBL" id="CP063310">
    <property type="protein sequence ID" value="QOS68007.1"/>
    <property type="molecule type" value="Genomic_DNA"/>
</dbReference>
<keyword evidence="1" id="KW-0378">Hydrolase</keyword>